<accession>A0ACC0AUP6</accession>
<comment type="caution">
    <text evidence="1">The sequence shown here is derived from an EMBL/GenBank/DDBJ whole genome shotgun (WGS) entry which is preliminary data.</text>
</comment>
<evidence type="ECO:0000313" key="2">
    <source>
        <dbReference type="Proteomes" id="UP001060085"/>
    </source>
</evidence>
<keyword evidence="2" id="KW-1185">Reference proteome</keyword>
<organism evidence="1 2">
    <name type="scientific">Catharanthus roseus</name>
    <name type="common">Madagascar periwinkle</name>
    <name type="synonym">Vinca rosea</name>
    <dbReference type="NCBI Taxonomy" id="4058"/>
    <lineage>
        <taxon>Eukaryota</taxon>
        <taxon>Viridiplantae</taxon>
        <taxon>Streptophyta</taxon>
        <taxon>Embryophyta</taxon>
        <taxon>Tracheophyta</taxon>
        <taxon>Spermatophyta</taxon>
        <taxon>Magnoliopsida</taxon>
        <taxon>eudicotyledons</taxon>
        <taxon>Gunneridae</taxon>
        <taxon>Pentapetalae</taxon>
        <taxon>asterids</taxon>
        <taxon>lamiids</taxon>
        <taxon>Gentianales</taxon>
        <taxon>Apocynaceae</taxon>
        <taxon>Rauvolfioideae</taxon>
        <taxon>Vinceae</taxon>
        <taxon>Catharanthinae</taxon>
        <taxon>Catharanthus</taxon>
    </lineage>
</organism>
<name>A0ACC0AUP6_CATRO</name>
<proteinExistence type="predicted"/>
<gene>
    <name evidence="1" type="ORF">M9H77_22496</name>
</gene>
<dbReference type="EMBL" id="CM044705">
    <property type="protein sequence ID" value="KAI5663173.1"/>
    <property type="molecule type" value="Genomic_DNA"/>
</dbReference>
<reference evidence="2" key="1">
    <citation type="journal article" date="2023" name="Nat. Plants">
        <title>Single-cell RNA sequencing provides a high-resolution roadmap for understanding the multicellular compartmentation of specialized metabolism.</title>
        <authorList>
            <person name="Sun S."/>
            <person name="Shen X."/>
            <person name="Li Y."/>
            <person name="Li Y."/>
            <person name="Wang S."/>
            <person name="Li R."/>
            <person name="Zhang H."/>
            <person name="Shen G."/>
            <person name="Guo B."/>
            <person name="Wei J."/>
            <person name="Xu J."/>
            <person name="St-Pierre B."/>
            <person name="Chen S."/>
            <person name="Sun C."/>
        </authorList>
    </citation>
    <scope>NUCLEOTIDE SEQUENCE [LARGE SCALE GENOMIC DNA]</scope>
</reference>
<sequence>MVMRAGIEAFHSMKTGKLFLNGLQRRQSWREKFLSPASIPSYVMFVFFIPKTLYDEIHSVIPQFWWSSKEKERGICWRKCDDLCKRWWILESQDSVLSKVLQGKYFPHKEFLSALLGHRPSLSWQSIWEARRLLKEGLR</sequence>
<dbReference type="Proteomes" id="UP001060085">
    <property type="component" value="Linkage Group LG05"/>
</dbReference>
<protein>
    <submittedName>
        <fullName evidence="1">Uncharacterized protein</fullName>
    </submittedName>
</protein>
<evidence type="ECO:0000313" key="1">
    <source>
        <dbReference type="EMBL" id="KAI5663173.1"/>
    </source>
</evidence>